<evidence type="ECO:0000313" key="3">
    <source>
        <dbReference type="EMBL" id="KAK3247677.1"/>
    </source>
</evidence>
<sequence>MLAIRTHPLGAIYIVKSTDAFTRGERILVQTTTFCMLLLCSVALFYSRALNCCAEVEASWAARPGAGGGMACLGAPTCVTMARQRTLRVLPAELQDATFVCHAFPEATWLGRGQTVVVMTLVLLPVHVLFSALFSFSTSSGVLRHWHPAPHKQPDCNRFHQQTMRWLMPVMQAFAFAVYSMFFNLEKFAKAFAMMLILLIRLCGDPISRMLSLLHFIGGAVVVVRLQLARASEYFKVHVLGRPPTSVSEREESIRRQLSSTIEGWVNGAALSLLLLLWAVTVWVLLTYGMLIRQLMGAGVEAEVLQAFGIGVLVEQVGLESAKQISIRVFVAHAVSKLQSMFNKHHPVELWYESAVQRKIERQPGGSRVHDVDDDDGDEATEFEADGGGDIVI</sequence>
<feature type="compositionally biased region" description="Acidic residues" evidence="1">
    <location>
        <begin position="372"/>
        <end position="387"/>
    </location>
</feature>
<dbReference type="EMBL" id="LGRX02028749">
    <property type="protein sequence ID" value="KAK3247677.1"/>
    <property type="molecule type" value="Genomic_DNA"/>
</dbReference>
<feature type="transmembrane region" description="Helical" evidence="2">
    <location>
        <begin position="265"/>
        <end position="286"/>
    </location>
</feature>
<proteinExistence type="predicted"/>
<accession>A0AAE0C5H1</accession>
<keyword evidence="2" id="KW-0812">Transmembrane</keyword>
<comment type="caution">
    <text evidence="3">The sequence shown here is derived from an EMBL/GenBank/DDBJ whole genome shotgun (WGS) entry which is preliminary data.</text>
</comment>
<protein>
    <submittedName>
        <fullName evidence="3">Uncharacterized protein</fullName>
    </submittedName>
</protein>
<feature type="transmembrane region" description="Helical" evidence="2">
    <location>
        <begin position="116"/>
        <end position="143"/>
    </location>
</feature>
<feature type="transmembrane region" description="Helical" evidence="2">
    <location>
        <begin position="27"/>
        <end position="46"/>
    </location>
</feature>
<dbReference type="Proteomes" id="UP001190700">
    <property type="component" value="Unassembled WGS sequence"/>
</dbReference>
<name>A0AAE0C5H1_9CHLO</name>
<evidence type="ECO:0000256" key="1">
    <source>
        <dbReference type="SAM" id="MobiDB-lite"/>
    </source>
</evidence>
<evidence type="ECO:0000313" key="4">
    <source>
        <dbReference type="Proteomes" id="UP001190700"/>
    </source>
</evidence>
<gene>
    <name evidence="3" type="ORF">CYMTET_42833</name>
</gene>
<feature type="transmembrane region" description="Helical" evidence="2">
    <location>
        <begin position="164"/>
        <end position="182"/>
    </location>
</feature>
<organism evidence="3 4">
    <name type="scientific">Cymbomonas tetramitiformis</name>
    <dbReference type="NCBI Taxonomy" id="36881"/>
    <lineage>
        <taxon>Eukaryota</taxon>
        <taxon>Viridiplantae</taxon>
        <taxon>Chlorophyta</taxon>
        <taxon>Pyramimonadophyceae</taxon>
        <taxon>Pyramimonadales</taxon>
        <taxon>Pyramimonadaceae</taxon>
        <taxon>Cymbomonas</taxon>
    </lineage>
</organism>
<feature type="region of interest" description="Disordered" evidence="1">
    <location>
        <begin position="362"/>
        <end position="389"/>
    </location>
</feature>
<keyword evidence="2" id="KW-1133">Transmembrane helix</keyword>
<reference evidence="3 4" key="1">
    <citation type="journal article" date="2015" name="Genome Biol. Evol.">
        <title>Comparative Genomics of a Bacterivorous Green Alga Reveals Evolutionary Causalities and Consequences of Phago-Mixotrophic Mode of Nutrition.</title>
        <authorList>
            <person name="Burns J.A."/>
            <person name="Paasch A."/>
            <person name="Narechania A."/>
            <person name="Kim E."/>
        </authorList>
    </citation>
    <scope>NUCLEOTIDE SEQUENCE [LARGE SCALE GENOMIC DNA]</scope>
    <source>
        <strain evidence="3 4">PLY_AMNH</strain>
    </source>
</reference>
<dbReference type="AlphaFoldDB" id="A0AAE0C5H1"/>
<keyword evidence="4" id="KW-1185">Reference proteome</keyword>
<evidence type="ECO:0000256" key="2">
    <source>
        <dbReference type="SAM" id="Phobius"/>
    </source>
</evidence>
<keyword evidence="2" id="KW-0472">Membrane</keyword>